<evidence type="ECO:0000259" key="6">
    <source>
        <dbReference type="PROSITE" id="PS50929"/>
    </source>
</evidence>
<dbReference type="AlphaFoldDB" id="A0A5E4PMA6"/>
<evidence type="ECO:0000313" key="7">
    <source>
        <dbReference type="EMBL" id="VVC86459.1"/>
    </source>
</evidence>
<dbReference type="InterPro" id="IPR036640">
    <property type="entry name" value="ABC1_TM_sf"/>
</dbReference>
<sequence length="405" mass="44496">MKRDDSVKSFSRYNSTQRPALTLGFRSNSLTISSLAQQSAFLAEKARNEPDDPNLQAPATSWFRLFRFATTWELLLLFLGVIFASLNGLMVPVGVIGYGEFTALLIDRTVMNGTSTKTWAISMFGGGRILKNASASENRLALIEDSQAFGLCCFVFSLMQFVFGVVSVDLFNYTALKQIERLKERFLKAVIRQDITWYDLNTSMNFATKVSDANAGVSDNVIRDGCDHLVRVRLGADAGHTLIQSSLTTQELKAYSVAGVIAEEVLSAIRTVAAFGGEEKEIARLEPAQNMGIRKGVFSGIGSGIMWFIIYATYALSFWYGVGLILDCRRDPIFFSVLQGAQNVGLTAPHLEAMANARASAGSIFAVMDRKPQIDSLSTEGARPELTGDLQLKNVYFKSLTVSTW</sequence>
<dbReference type="SUPFAM" id="SSF90123">
    <property type="entry name" value="ABC transporter transmembrane region"/>
    <property type="match status" value="2"/>
</dbReference>
<evidence type="ECO:0000256" key="5">
    <source>
        <dbReference type="SAM" id="Phobius"/>
    </source>
</evidence>
<name>A0A5E4PMA6_9NEOP</name>
<feature type="transmembrane region" description="Helical" evidence="5">
    <location>
        <begin position="74"/>
        <end position="98"/>
    </location>
</feature>
<keyword evidence="4 5" id="KW-0472">Membrane</keyword>
<dbReference type="GO" id="GO:0140359">
    <property type="term" value="F:ABC-type transporter activity"/>
    <property type="evidence" value="ECO:0007669"/>
    <property type="project" value="InterPro"/>
</dbReference>
<evidence type="ECO:0000256" key="1">
    <source>
        <dbReference type="ARBA" id="ARBA00004141"/>
    </source>
</evidence>
<keyword evidence="3 5" id="KW-1133">Transmembrane helix</keyword>
<organism evidence="7 8">
    <name type="scientific">Leptidea sinapis</name>
    <dbReference type="NCBI Taxonomy" id="189913"/>
    <lineage>
        <taxon>Eukaryota</taxon>
        <taxon>Metazoa</taxon>
        <taxon>Ecdysozoa</taxon>
        <taxon>Arthropoda</taxon>
        <taxon>Hexapoda</taxon>
        <taxon>Insecta</taxon>
        <taxon>Pterygota</taxon>
        <taxon>Neoptera</taxon>
        <taxon>Endopterygota</taxon>
        <taxon>Lepidoptera</taxon>
        <taxon>Glossata</taxon>
        <taxon>Ditrysia</taxon>
        <taxon>Papilionoidea</taxon>
        <taxon>Pieridae</taxon>
        <taxon>Dismorphiinae</taxon>
        <taxon>Leptidea</taxon>
    </lineage>
</organism>
<dbReference type="EMBL" id="FZQP02000003">
    <property type="protein sequence ID" value="VVC86459.1"/>
    <property type="molecule type" value="Genomic_DNA"/>
</dbReference>
<protein>
    <recommendedName>
        <fullName evidence="6">ABC transmembrane type-1 domain-containing protein</fullName>
    </recommendedName>
</protein>
<feature type="transmembrane region" description="Helical" evidence="5">
    <location>
        <begin position="148"/>
        <end position="171"/>
    </location>
</feature>
<evidence type="ECO:0000313" key="8">
    <source>
        <dbReference type="Proteomes" id="UP000324832"/>
    </source>
</evidence>
<dbReference type="GO" id="GO:0005886">
    <property type="term" value="C:plasma membrane"/>
    <property type="evidence" value="ECO:0007669"/>
    <property type="project" value="TreeGrafter"/>
</dbReference>
<dbReference type="Gene3D" id="3.40.50.300">
    <property type="entry name" value="P-loop containing nucleotide triphosphate hydrolases"/>
    <property type="match status" value="1"/>
</dbReference>
<gene>
    <name evidence="7" type="ORF">LSINAPIS_LOCUS278</name>
</gene>
<dbReference type="PANTHER" id="PTHR24222">
    <property type="entry name" value="ABC TRANSPORTER B FAMILY"/>
    <property type="match status" value="1"/>
</dbReference>
<dbReference type="GO" id="GO:0005524">
    <property type="term" value="F:ATP binding"/>
    <property type="evidence" value="ECO:0007669"/>
    <property type="project" value="InterPro"/>
</dbReference>
<dbReference type="PROSITE" id="PS50929">
    <property type="entry name" value="ABC_TM1F"/>
    <property type="match status" value="2"/>
</dbReference>
<dbReference type="CDD" id="cd18577">
    <property type="entry name" value="ABC_6TM_Pgp_ABCB1_D1_like"/>
    <property type="match status" value="1"/>
</dbReference>
<dbReference type="Proteomes" id="UP000324832">
    <property type="component" value="Unassembled WGS sequence"/>
</dbReference>
<accession>A0A5E4PMA6</accession>
<reference evidence="7 8" key="1">
    <citation type="submission" date="2017-07" db="EMBL/GenBank/DDBJ databases">
        <authorList>
            <person name="Talla V."/>
            <person name="Backstrom N."/>
        </authorList>
    </citation>
    <scope>NUCLEOTIDE SEQUENCE [LARGE SCALE GENOMIC DNA]</scope>
</reference>
<dbReference type="Gene3D" id="1.20.1560.10">
    <property type="entry name" value="ABC transporter type 1, transmembrane domain"/>
    <property type="match status" value="2"/>
</dbReference>
<dbReference type="PANTHER" id="PTHR24222:SF76">
    <property type="entry name" value="MYCOBACTIN IMPORT ATP-BINDING_PERMEASE PROTEIN IRTB"/>
    <property type="match status" value="1"/>
</dbReference>
<dbReference type="InterPro" id="IPR039421">
    <property type="entry name" value="Type_1_exporter"/>
</dbReference>
<evidence type="ECO:0000256" key="2">
    <source>
        <dbReference type="ARBA" id="ARBA00022692"/>
    </source>
</evidence>
<dbReference type="InterPro" id="IPR027417">
    <property type="entry name" value="P-loop_NTPase"/>
</dbReference>
<evidence type="ECO:0000256" key="4">
    <source>
        <dbReference type="ARBA" id="ARBA00023136"/>
    </source>
</evidence>
<feature type="domain" description="ABC transmembrane type-1" evidence="6">
    <location>
        <begin position="78"/>
        <end position="215"/>
    </location>
</feature>
<keyword evidence="2 5" id="KW-0812">Transmembrane</keyword>
<feature type="transmembrane region" description="Helical" evidence="5">
    <location>
        <begin position="297"/>
        <end position="320"/>
    </location>
</feature>
<evidence type="ECO:0000256" key="3">
    <source>
        <dbReference type="ARBA" id="ARBA00022989"/>
    </source>
</evidence>
<feature type="domain" description="ABC transmembrane type-1" evidence="6">
    <location>
        <begin position="247"/>
        <end position="327"/>
    </location>
</feature>
<dbReference type="Pfam" id="PF00664">
    <property type="entry name" value="ABC_membrane"/>
    <property type="match status" value="2"/>
</dbReference>
<dbReference type="InterPro" id="IPR011527">
    <property type="entry name" value="ABC1_TM_dom"/>
</dbReference>
<keyword evidence="8" id="KW-1185">Reference proteome</keyword>
<proteinExistence type="predicted"/>
<comment type="subcellular location">
    <subcellularLocation>
        <location evidence="1">Membrane</location>
        <topology evidence="1">Multi-pass membrane protein</topology>
    </subcellularLocation>
</comment>